<sequence length="62" mass="7166">MSISEKLIEGLELKYTGKGFVGFREEDPYVIFLGYDSLGWTNIWVKYNGVHIFTSVFDVDIQ</sequence>
<dbReference type="EMBL" id="JBHUON010000037">
    <property type="protein sequence ID" value="MFD2866811.1"/>
    <property type="molecule type" value="Genomic_DNA"/>
</dbReference>
<protein>
    <submittedName>
        <fullName evidence="1">Uncharacterized protein</fullName>
    </submittedName>
</protein>
<keyword evidence="2" id="KW-1185">Reference proteome</keyword>
<dbReference type="RefSeq" id="WP_377130456.1">
    <property type="nucleotide sequence ID" value="NZ_JBHUHN010000001.1"/>
</dbReference>
<gene>
    <name evidence="1" type="ORF">ACFSYC_19095</name>
</gene>
<accession>A0ABW5XV27</accession>
<name>A0ABW5XV27_9SPHI</name>
<comment type="caution">
    <text evidence="1">The sequence shown here is derived from an EMBL/GenBank/DDBJ whole genome shotgun (WGS) entry which is preliminary data.</text>
</comment>
<reference evidence="2" key="1">
    <citation type="journal article" date="2019" name="Int. J. Syst. Evol. Microbiol.">
        <title>The Global Catalogue of Microorganisms (GCM) 10K type strain sequencing project: providing services to taxonomists for standard genome sequencing and annotation.</title>
        <authorList>
            <consortium name="The Broad Institute Genomics Platform"/>
            <consortium name="The Broad Institute Genome Sequencing Center for Infectious Disease"/>
            <person name="Wu L."/>
            <person name="Ma J."/>
        </authorList>
    </citation>
    <scope>NUCLEOTIDE SEQUENCE [LARGE SCALE GENOMIC DNA]</scope>
    <source>
        <strain evidence="2">KCTC 52232</strain>
    </source>
</reference>
<organism evidence="1 2">
    <name type="scientific">Mucilaginibacter antarcticus</name>
    <dbReference type="NCBI Taxonomy" id="1855725"/>
    <lineage>
        <taxon>Bacteria</taxon>
        <taxon>Pseudomonadati</taxon>
        <taxon>Bacteroidota</taxon>
        <taxon>Sphingobacteriia</taxon>
        <taxon>Sphingobacteriales</taxon>
        <taxon>Sphingobacteriaceae</taxon>
        <taxon>Mucilaginibacter</taxon>
    </lineage>
</organism>
<proteinExistence type="predicted"/>
<evidence type="ECO:0000313" key="2">
    <source>
        <dbReference type="Proteomes" id="UP001597601"/>
    </source>
</evidence>
<dbReference type="Proteomes" id="UP001597601">
    <property type="component" value="Unassembled WGS sequence"/>
</dbReference>
<evidence type="ECO:0000313" key="1">
    <source>
        <dbReference type="EMBL" id="MFD2866811.1"/>
    </source>
</evidence>